<dbReference type="EMBL" id="FOLM01000012">
    <property type="protein sequence ID" value="SFD28011.1"/>
    <property type="molecule type" value="Genomic_DNA"/>
</dbReference>
<dbReference type="InterPro" id="IPR036661">
    <property type="entry name" value="Luciferase-like_sf"/>
</dbReference>
<dbReference type="SUPFAM" id="SSF51679">
    <property type="entry name" value="Bacterial luciferase-like"/>
    <property type="match status" value="1"/>
</dbReference>
<dbReference type="InterPro" id="IPR019945">
    <property type="entry name" value="F420_G6P_DH-rel"/>
</dbReference>
<dbReference type="InterPro" id="IPR011251">
    <property type="entry name" value="Luciferase-like_dom"/>
</dbReference>
<proteinExistence type="predicted"/>
<dbReference type="STRING" id="910347.SAMN05421773_112124"/>
<evidence type="ECO:0000313" key="3">
    <source>
        <dbReference type="EMBL" id="SFD28011.1"/>
    </source>
</evidence>
<keyword evidence="1" id="KW-0560">Oxidoreductase</keyword>
<sequence length="326" mass="35839">MTGSSTRRKTYGYMLSCEDYGPRELAEQARMAEAAGFECLWISDHYHPWNDEQGNSPFVWSVIGALSEVTSLPVQTAVTCPTLRIHPAVVAQAAATAAVQHQGRFRLGVGSGEALNEHILGTAWPTAPVRLEMLEEAVEVIRKLFTGKEITHRGRHYTVENARLYTRPEQPVPIDISGYGPVATDLAARIGDGYINTGPEAGMLSRFREHGGGDKPSFTGLKCAYDTDRDAAVRTVLRRWPNSFLPGELGSVLPTPTFFEQATQLVTEEQVRNGPMPLGDDPEEHIRSMTAAAEAGFDTVVMAQIGPDLRGFFDLYRTKVLPQLPR</sequence>
<dbReference type="PANTHER" id="PTHR43244">
    <property type="match status" value="1"/>
</dbReference>
<keyword evidence="4" id="KW-1185">Reference proteome</keyword>
<dbReference type="Proteomes" id="UP000199207">
    <property type="component" value="Unassembled WGS sequence"/>
</dbReference>
<reference evidence="3 4" key="1">
    <citation type="submission" date="2016-10" db="EMBL/GenBank/DDBJ databases">
        <authorList>
            <person name="de Groot N.N."/>
        </authorList>
    </citation>
    <scope>NUCLEOTIDE SEQUENCE [LARGE SCALE GENOMIC DNA]</scope>
    <source>
        <strain evidence="3 4">CGMCC 4.5739</strain>
    </source>
</reference>
<evidence type="ECO:0000259" key="2">
    <source>
        <dbReference type="Pfam" id="PF00296"/>
    </source>
</evidence>
<gene>
    <name evidence="3" type="ORF">SAMN05421773_112124</name>
</gene>
<dbReference type="AlphaFoldDB" id="A0A1I1R0U0"/>
<name>A0A1I1R0U0_9ACTN</name>
<accession>A0A1I1R0U0</accession>
<evidence type="ECO:0000313" key="4">
    <source>
        <dbReference type="Proteomes" id="UP000199207"/>
    </source>
</evidence>
<dbReference type="Pfam" id="PF00296">
    <property type="entry name" value="Bac_luciferase"/>
    <property type="match status" value="1"/>
</dbReference>
<feature type="domain" description="Luciferase-like" evidence="2">
    <location>
        <begin position="21"/>
        <end position="236"/>
    </location>
</feature>
<dbReference type="CDD" id="cd01097">
    <property type="entry name" value="Tetrahydromethanopterin_reductase"/>
    <property type="match status" value="1"/>
</dbReference>
<dbReference type="OrthoDB" id="180193at2"/>
<dbReference type="RefSeq" id="WP_093840404.1">
    <property type="nucleotide sequence ID" value="NZ_FOLM01000012.1"/>
</dbReference>
<protein>
    <submittedName>
        <fullName evidence="3">F420-dependent oxidoreductase, G6PDH family</fullName>
    </submittedName>
</protein>
<evidence type="ECO:0000256" key="1">
    <source>
        <dbReference type="ARBA" id="ARBA00023002"/>
    </source>
</evidence>
<dbReference type="Gene3D" id="3.20.20.30">
    <property type="entry name" value="Luciferase-like domain"/>
    <property type="match status" value="1"/>
</dbReference>
<dbReference type="PANTHER" id="PTHR43244:SF1">
    <property type="entry name" value="5,10-METHYLENETETRAHYDROMETHANOPTERIN REDUCTASE"/>
    <property type="match status" value="1"/>
</dbReference>
<dbReference type="NCBIfam" id="TIGR03557">
    <property type="entry name" value="F420_G6P_family"/>
    <property type="match status" value="1"/>
</dbReference>
<dbReference type="GO" id="GO:0016705">
    <property type="term" value="F:oxidoreductase activity, acting on paired donors, with incorporation or reduction of molecular oxygen"/>
    <property type="evidence" value="ECO:0007669"/>
    <property type="project" value="InterPro"/>
</dbReference>
<dbReference type="InterPro" id="IPR050564">
    <property type="entry name" value="F420-G6PD/mer"/>
</dbReference>
<organism evidence="3 4">
    <name type="scientific">Streptomyces aidingensis</name>
    <dbReference type="NCBI Taxonomy" id="910347"/>
    <lineage>
        <taxon>Bacteria</taxon>
        <taxon>Bacillati</taxon>
        <taxon>Actinomycetota</taxon>
        <taxon>Actinomycetes</taxon>
        <taxon>Kitasatosporales</taxon>
        <taxon>Streptomycetaceae</taxon>
        <taxon>Streptomyces</taxon>
    </lineage>
</organism>